<organism evidence="5 6">
    <name type="scientific">Rhizobium rhizogenes</name>
    <name type="common">Agrobacterium rhizogenes</name>
    <dbReference type="NCBI Taxonomy" id="359"/>
    <lineage>
        <taxon>Bacteria</taxon>
        <taxon>Pseudomonadati</taxon>
        <taxon>Pseudomonadota</taxon>
        <taxon>Alphaproteobacteria</taxon>
        <taxon>Hyphomicrobiales</taxon>
        <taxon>Rhizobiaceae</taxon>
        <taxon>Rhizobium/Agrobacterium group</taxon>
        <taxon>Rhizobium</taxon>
    </lineage>
</organism>
<evidence type="ECO:0000313" key="6">
    <source>
        <dbReference type="Proteomes" id="UP000473658"/>
    </source>
</evidence>
<comment type="similarity">
    <text evidence="2">Belongs to the bacterial flagellin family.</text>
</comment>
<keyword evidence="5" id="KW-0282">Flagellum</keyword>
<evidence type="ECO:0000259" key="4">
    <source>
        <dbReference type="Pfam" id="PF00669"/>
    </source>
</evidence>
<comment type="caution">
    <text evidence="5">The sequence shown here is derived from an EMBL/GenBank/DDBJ whole genome shotgun (WGS) entry which is preliminary data.</text>
</comment>
<dbReference type="Proteomes" id="UP000473658">
    <property type="component" value="Unassembled WGS sequence"/>
</dbReference>
<dbReference type="GO" id="GO:0009288">
    <property type="term" value="C:bacterial-type flagellum"/>
    <property type="evidence" value="ECO:0007669"/>
    <property type="project" value="UniProtKB-SubCell"/>
</dbReference>
<evidence type="ECO:0000256" key="3">
    <source>
        <dbReference type="ARBA" id="ARBA00023143"/>
    </source>
</evidence>
<feature type="domain" description="Flagellin N-terminal" evidence="4">
    <location>
        <begin position="4"/>
        <end position="65"/>
    </location>
</feature>
<dbReference type="GO" id="GO:0005198">
    <property type="term" value="F:structural molecule activity"/>
    <property type="evidence" value="ECO:0007669"/>
    <property type="project" value="InterPro"/>
</dbReference>
<evidence type="ECO:0000313" key="5">
    <source>
        <dbReference type="EMBL" id="KAA3497830.1"/>
    </source>
</evidence>
<protein>
    <submittedName>
        <fullName evidence="5">Flagellin</fullName>
    </submittedName>
</protein>
<evidence type="ECO:0000256" key="2">
    <source>
        <dbReference type="ARBA" id="ARBA00005709"/>
    </source>
</evidence>
<feature type="non-terminal residue" evidence="5">
    <location>
        <position position="66"/>
    </location>
</feature>
<evidence type="ECO:0000256" key="1">
    <source>
        <dbReference type="ARBA" id="ARBA00004365"/>
    </source>
</evidence>
<proteinExistence type="inferred from homology"/>
<keyword evidence="3" id="KW-0975">Bacterial flagellum</keyword>
<reference evidence="5 6" key="1">
    <citation type="submission" date="2018-08" db="EMBL/GenBank/DDBJ databases">
        <title>Crown Gall in kiwifruit.</title>
        <authorList>
            <person name="Visnovsky S.B."/>
            <person name="Pitman A.R."/>
        </authorList>
    </citation>
    <scope>NUCLEOTIDE SEQUENCE [LARGE SCALE GENOMIC DNA]</scope>
    <source>
        <strain evidence="5 6">SBV_302_78_2</strain>
    </source>
</reference>
<sequence length="66" mass="6850">MTSILTNTAAMSALQTLRSIGQNMENTQARVSSGLRVAGASDNAAYWSIATTMRSDNGALSAVQDA</sequence>
<accession>A0AA88EVU4</accession>
<name>A0AA88EVU4_RHIRH</name>
<comment type="subcellular location">
    <subcellularLocation>
        <location evidence="1">Bacterial flagellum</location>
    </subcellularLocation>
</comment>
<dbReference type="InterPro" id="IPR001029">
    <property type="entry name" value="Flagellin_N"/>
</dbReference>
<dbReference type="AlphaFoldDB" id="A0AA88EVU4"/>
<keyword evidence="5" id="KW-0966">Cell projection</keyword>
<gene>
    <name evidence="5" type="ORF">DXM27_25590</name>
</gene>
<dbReference type="Pfam" id="PF00669">
    <property type="entry name" value="Flagellin_N"/>
    <property type="match status" value="1"/>
</dbReference>
<dbReference type="SUPFAM" id="SSF64518">
    <property type="entry name" value="Phase 1 flagellin"/>
    <property type="match status" value="1"/>
</dbReference>
<keyword evidence="5" id="KW-0969">Cilium</keyword>
<dbReference type="EMBL" id="QRFF01000020">
    <property type="protein sequence ID" value="KAA3497830.1"/>
    <property type="molecule type" value="Genomic_DNA"/>
</dbReference>